<proteinExistence type="predicted"/>
<keyword evidence="2" id="KW-1185">Reference proteome</keyword>
<protein>
    <submittedName>
        <fullName evidence="1">Uncharacterized protein</fullName>
    </submittedName>
</protein>
<name>A0A4Y2WGM9_ARAVE</name>
<dbReference type="Proteomes" id="UP000499080">
    <property type="component" value="Unassembled WGS sequence"/>
</dbReference>
<dbReference type="AlphaFoldDB" id="A0A4Y2WGM9"/>
<dbReference type="PANTHER" id="PTHR47326:SF1">
    <property type="entry name" value="HTH PSQ-TYPE DOMAIN-CONTAINING PROTEIN"/>
    <property type="match status" value="1"/>
</dbReference>
<dbReference type="OrthoDB" id="9986793at2759"/>
<evidence type="ECO:0000313" key="2">
    <source>
        <dbReference type="Proteomes" id="UP000499080"/>
    </source>
</evidence>
<accession>A0A4Y2WGM9</accession>
<comment type="caution">
    <text evidence="1">The sequence shown here is derived from an EMBL/GenBank/DDBJ whole genome shotgun (WGS) entry which is preliminary data.</text>
</comment>
<reference evidence="1 2" key="1">
    <citation type="journal article" date="2019" name="Sci. Rep.">
        <title>Orb-weaving spider Araneus ventricosus genome elucidates the spidroin gene catalogue.</title>
        <authorList>
            <person name="Kono N."/>
            <person name="Nakamura H."/>
            <person name="Ohtoshi R."/>
            <person name="Moran D.A.P."/>
            <person name="Shinohara A."/>
            <person name="Yoshida Y."/>
            <person name="Fujiwara M."/>
            <person name="Mori M."/>
            <person name="Tomita M."/>
            <person name="Arakawa K."/>
        </authorList>
    </citation>
    <scope>NUCLEOTIDE SEQUENCE [LARGE SCALE GENOMIC DNA]</scope>
</reference>
<organism evidence="1 2">
    <name type="scientific">Araneus ventricosus</name>
    <name type="common">Orbweaver spider</name>
    <name type="synonym">Epeira ventricosa</name>
    <dbReference type="NCBI Taxonomy" id="182803"/>
    <lineage>
        <taxon>Eukaryota</taxon>
        <taxon>Metazoa</taxon>
        <taxon>Ecdysozoa</taxon>
        <taxon>Arthropoda</taxon>
        <taxon>Chelicerata</taxon>
        <taxon>Arachnida</taxon>
        <taxon>Araneae</taxon>
        <taxon>Araneomorphae</taxon>
        <taxon>Entelegynae</taxon>
        <taxon>Araneoidea</taxon>
        <taxon>Araneidae</taxon>
        <taxon>Araneus</taxon>
    </lineage>
</organism>
<dbReference type="InterPro" id="IPR036397">
    <property type="entry name" value="RNaseH_sf"/>
</dbReference>
<sequence length="112" mass="12804">MEYVWSDSNPHCNTPRQHQKKFSVNIWAGILGDYVVGPYILPDRLTSATYRIFLQQVLPSLLQAVPLMVSPPNMWFMHGGTTAYCSRTVRHFLNATYSALWLGLIAHRTSNH</sequence>
<dbReference type="EMBL" id="BGPR01060866">
    <property type="protein sequence ID" value="GBO36635.1"/>
    <property type="molecule type" value="Genomic_DNA"/>
</dbReference>
<evidence type="ECO:0000313" key="1">
    <source>
        <dbReference type="EMBL" id="GBO36635.1"/>
    </source>
</evidence>
<dbReference type="PANTHER" id="PTHR47326">
    <property type="entry name" value="TRANSPOSABLE ELEMENT TC3 TRANSPOSASE-LIKE PROTEIN"/>
    <property type="match status" value="1"/>
</dbReference>
<dbReference type="Gene3D" id="3.30.420.10">
    <property type="entry name" value="Ribonuclease H-like superfamily/Ribonuclease H"/>
    <property type="match status" value="1"/>
</dbReference>
<gene>
    <name evidence="1" type="ORF">AVEN_82568_1</name>
</gene>
<dbReference type="GO" id="GO:0003676">
    <property type="term" value="F:nucleic acid binding"/>
    <property type="evidence" value="ECO:0007669"/>
    <property type="project" value="InterPro"/>
</dbReference>